<reference evidence="2 3" key="1">
    <citation type="submission" date="2020-01" db="EMBL/GenBank/DDBJ databases">
        <authorList>
            <consortium name="DOE Joint Genome Institute"/>
            <person name="Haridas S."/>
            <person name="Albert R."/>
            <person name="Binder M."/>
            <person name="Bloem J."/>
            <person name="Labutti K."/>
            <person name="Salamov A."/>
            <person name="Andreopoulos B."/>
            <person name="Baker S.E."/>
            <person name="Barry K."/>
            <person name="Bills G."/>
            <person name="Bluhm B.H."/>
            <person name="Cannon C."/>
            <person name="Castanera R."/>
            <person name="Culley D.E."/>
            <person name="Daum C."/>
            <person name="Ezra D."/>
            <person name="Gonzalez J.B."/>
            <person name="Henrissat B."/>
            <person name="Kuo A."/>
            <person name="Liang C."/>
            <person name="Lipzen A."/>
            <person name="Lutzoni F."/>
            <person name="Magnuson J."/>
            <person name="Mondo S."/>
            <person name="Nolan M."/>
            <person name="Ohm R."/>
            <person name="Pangilinan J."/>
            <person name="Park H.-J.H."/>
            <person name="Ramirez L."/>
            <person name="Alfaro M."/>
            <person name="Sun H."/>
            <person name="Tritt A."/>
            <person name="Yoshinaga Y."/>
            <person name="Zwiers L.-H.L."/>
            <person name="Turgeon B.G."/>
            <person name="Goodwin S.B."/>
            <person name="Spatafora J.W."/>
            <person name="Crous P.W."/>
            <person name="Grigoriev I.V."/>
        </authorList>
    </citation>
    <scope>NUCLEOTIDE SEQUENCE [LARGE SCALE GENOMIC DNA]</scope>
    <source>
        <strain evidence="2 3">CBS 611.86</strain>
    </source>
</reference>
<proteinExistence type="predicted"/>
<evidence type="ECO:0000313" key="3">
    <source>
        <dbReference type="Proteomes" id="UP000481861"/>
    </source>
</evidence>
<keyword evidence="1" id="KW-1133">Transmembrane helix</keyword>
<comment type="caution">
    <text evidence="2">The sequence shown here is derived from an EMBL/GenBank/DDBJ whole genome shotgun (WGS) entry which is preliminary data.</text>
</comment>
<protein>
    <submittedName>
        <fullName evidence="2">Uncharacterized protein</fullName>
    </submittedName>
</protein>
<dbReference type="Proteomes" id="UP000481861">
    <property type="component" value="Unassembled WGS sequence"/>
</dbReference>
<keyword evidence="1" id="KW-0472">Membrane</keyword>
<feature type="transmembrane region" description="Helical" evidence="1">
    <location>
        <begin position="12"/>
        <end position="32"/>
    </location>
</feature>
<sequence length="71" mass="7925">MGFEPLKGVGPGGLFFSLWSVQFPNLVLRVCAMRAMVFAGKYQRYVNVLYVCMCLCVALHITRATHCLAPQ</sequence>
<evidence type="ECO:0000313" key="2">
    <source>
        <dbReference type="EMBL" id="KAF2871041.1"/>
    </source>
</evidence>
<keyword evidence="3" id="KW-1185">Reference proteome</keyword>
<gene>
    <name evidence="2" type="ORF">BDV95DRAFT_573133</name>
</gene>
<organism evidence="2 3">
    <name type="scientific">Massariosphaeria phaeospora</name>
    <dbReference type="NCBI Taxonomy" id="100035"/>
    <lineage>
        <taxon>Eukaryota</taxon>
        <taxon>Fungi</taxon>
        <taxon>Dikarya</taxon>
        <taxon>Ascomycota</taxon>
        <taxon>Pezizomycotina</taxon>
        <taxon>Dothideomycetes</taxon>
        <taxon>Pleosporomycetidae</taxon>
        <taxon>Pleosporales</taxon>
        <taxon>Pleosporales incertae sedis</taxon>
        <taxon>Massariosphaeria</taxon>
    </lineage>
</organism>
<feature type="transmembrane region" description="Helical" evidence="1">
    <location>
        <begin position="44"/>
        <end position="62"/>
    </location>
</feature>
<dbReference type="AlphaFoldDB" id="A0A7C8M932"/>
<keyword evidence="1" id="KW-0812">Transmembrane</keyword>
<name>A0A7C8M932_9PLEO</name>
<evidence type="ECO:0000256" key="1">
    <source>
        <dbReference type="SAM" id="Phobius"/>
    </source>
</evidence>
<dbReference type="EMBL" id="JAADJZ010000012">
    <property type="protein sequence ID" value="KAF2871041.1"/>
    <property type="molecule type" value="Genomic_DNA"/>
</dbReference>
<accession>A0A7C8M932</accession>